<organism evidence="8 9">
    <name type="scientific">Caballeronia sordidicola</name>
    <name type="common">Burkholderia sordidicola</name>
    <dbReference type="NCBI Taxonomy" id="196367"/>
    <lineage>
        <taxon>Bacteria</taxon>
        <taxon>Pseudomonadati</taxon>
        <taxon>Pseudomonadota</taxon>
        <taxon>Betaproteobacteria</taxon>
        <taxon>Burkholderiales</taxon>
        <taxon>Burkholderiaceae</taxon>
        <taxon>Caballeronia</taxon>
    </lineage>
</organism>
<dbReference type="PANTHER" id="PTHR34597">
    <property type="entry name" value="SLR1661 PROTEIN"/>
    <property type="match status" value="1"/>
</dbReference>
<dbReference type="Gene3D" id="3.10.20.310">
    <property type="entry name" value="membrane protein fhac"/>
    <property type="match status" value="1"/>
</dbReference>
<feature type="domain" description="Haemolysin activator HlyB C-terminal" evidence="6">
    <location>
        <begin position="328"/>
        <end position="526"/>
    </location>
</feature>
<dbReference type="OrthoDB" id="5753546at2"/>
<dbReference type="RefSeq" id="WP_075643276.1">
    <property type="nucleotide sequence ID" value="NZ_FCOC02000005.1"/>
</dbReference>
<keyword evidence="5" id="KW-0732">Signal</keyword>
<sequence length="567" mass="60221">MKIKEWKWTLLAAAVTAHAAQAQTSGQVARPSVAGNPLDALPQVNAPQKPPPVTVDVQTQTPQIQELLARHLTPQKIQIEGVKTVPFDEIAQRFAPLVGHDVTIGELMETANGVTALYKERGYALSFAFVPAQTFDNGIVRITVVEGYVADIKIKGEPGSAEKRIRAVADRIRADRPLKQDTFERYVNVLGLTPGVKIAATVAPPQTTDGATLLELDVERKPFNFATGIDLNHPGLQGIVSATENSVLGQGETVGVSALLPKGRNDQTYFAINGALPIGTDGFTARADASHYYGHPVDNPGLPAFVERTVVNDKAGLSVSYPFILSNTRSLTGTAGAYASHDEDRFKNTITGAQLGQRSQVRVTTLQLDYTGTDTGTVRRASINVAKALNVLGASKTAETNIPGVVTANPVSLTFVRTGATISQANEWPYKIGTTIAATGQYSPDSLPTSEQIAFGGQRFALGYQPGEVSGDSGWGASAEVNRPFAIGLAFMKTFTPYVSVDTAHVYLHGGAAKPGRLASVGVGFRVSDAKYYSLDLSLAKPVGDAPVEGNGSRSPRVNATFSYQFN</sequence>
<dbReference type="Gene3D" id="2.40.160.50">
    <property type="entry name" value="membrane protein fhac: a member of the omp85/tpsb transporter family"/>
    <property type="match status" value="1"/>
</dbReference>
<dbReference type="AlphaFoldDB" id="A0A158G8F9"/>
<dbReference type="InterPro" id="IPR013686">
    <property type="entry name" value="Polypept-transport_assoc_ShlB"/>
</dbReference>
<dbReference type="GO" id="GO:0046819">
    <property type="term" value="P:protein secretion by the type V secretion system"/>
    <property type="evidence" value="ECO:0007669"/>
    <property type="project" value="TreeGrafter"/>
</dbReference>
<feature type="chain" id="PRO_5007810364" evidence="5">
    <location>
        <begin position="23"/>
        <end position="567"/>
    </location>
</feature>
<dbReference type="EMBL" id="FCOC02000005">
    <property type="protein sequence ID" value="SAL28157.1"/>
    <property type="molecule type" value="Genomic_DNA"/>
</dbReference>
<evidence type="ECO:0000256" key="3">
    <source>
        <dbReference type="ARBA" id="ARBA00023237"/>
    </source>
</evidence>
<dbReference type="Proteomes" id="UP000054893">
    <property type="component" value="Unassembled WGS sequence"/>
</dbReference>
<feature type="region of interest" description="Disordered" evidence="4">
    <location>
        <begin position="28"/>
        <end position="55"/>
    </location>
</feature>
<evidence type="ECO:0000256" key="1">
    <source>
        <dbReference type="ARBA" id="ARBA00022452"/>
    </source>
</evidence>
<name>A0A158G8F9_CABSO</name>
<evidence type="ECO:0000256" key="2">
    <source>
        <dbReference type="ARBA" id="ARBA00022692"/>
    </source>
</evidence>
<evidence type="ECO:0000259" key="7">
    <source>
        <dbReference type="Pfam" id="PF08479"/>
    </source>
</evidence>
<evidence type="ECO:0000256" key="4">
    <source>
        <dbReference type="SAM" id="MobiDB-lite"/>
    </source>
</evidence>
<feature type="domain" description="Polypeptide-transport-associated ShlB-type" evidence="7">
    <location>
        <begin position="73"/>
        <end position="147"/>
    </location>
</feature>
<dbReference type="GO" id="GO:0098046">
    <property type="term" value="C:type V protein secretion system complex"/>
    <property type="evidence" value="ECO:0007669"/>
    <property type="project" value="TreeGrafter"/>
</dbReference>
<evidence type="ECO:0000259" key="6">
    <source>
        <dbReference type="Pfam" id="PF03865"/>
    </source>
</evidence>
<dbReference type="Pfam" id="PF08479">
    <property type="entry name" value="POTRA_2"/>
    <property type="match status" value="1"/>
</dbReference>
<keyword evidence="3" id="KW-0998">Cell outer membrane</keyword>
<dbReference type="GO" id="GO:0008320">
    <property type="term" value="F:protein transmembrane transporter activity"/>
    <property type="evidence" value="ECO:0007669"/>
    <property type="project" value="TreeGrafter"/>
</dbReference>
<reference evidence="8 9" key="1">
    <citation type="submission" date="2016-01" db="EMBL/GenBank/DDBJ databases">
        <authorList>
            <person name="Oliw E.H."/>
        </authorList>
    </citation>
    <scope>NUCLEOTIDE SEQUENCE [LARGE SCALE GENOMIC DNA]</scope>
    <source>
        <strain evidence="8">LMG 22029</strain>
    </source>
</reference>
<evidence type="ECO:0000313" key="9">
    <source>
        <dbReference type="Proteomes" id="UP000054893"/>
    </source>
</evidence>
<proteinExistence type="predicted"/>
<dbReference type="InterPro" id="IPR005565">
    <property type="entry name" value="Hemolysn_activator_HlyB_C"/>
</dbReference>
<keyword evidence="2" id="KW-0812">Transmembrane</keyword>
<protein>
    <submittedName>
        <fullName evidence="8">Polypeptide-transport-associated domain-containing protein</fullName>
    </submittedName>
</protein>
<evidence type="ECO:0000313" key="8">
    <source>
        <dbReference type="EMBL" id="SAL28157.1"/>
    </source>
</evidence>
<keyword evidence="1" id="KW-0472">Membrane</keyword>
<keyword evidence="1" id="KW-1134">Transmembrane beta strand</keyword>
<feature type="signal peptide" evidence="5">
    <location>
        <begin position="1"/>
        <end position="22"/>
    </location>
</feature>
<dbReference type="Pfam" id="PF03865">
    <property type="entry name" value="ShlB"/>
    <property type="match status" value="1"/>
</dbReference>
<gene>
    <name evidence="8" type="ORF">AWB64_02357</name>
</gene>
<dbReference type="PANTHER" id="PTHR34597:SF6">
    <property type="entry name" value="BLR6126 PROTEIN"/>
    <property type="match status" value="1"/>
</dbReference>
<accession>A0A158G8F9</accession>
<dbReference type="InterPro" id="IPR051544">
    <property type="entry name" value="TPS_OM_transporter"/>
</dbReference>
<evidence type="ECO:0000256" key="5">
    <source>
        <dbReference type="SAM" id="SignalP"/>
    </source>
</evidence>